<organism evidence="15 16">
    <name type="scientific">Coffea arabica</name>
    <name type="common">Arabian coffee</name>
    <dbReference type="NCBI Taxonomy" id="13443"/>
    <lineage>
        <taxon>Eukaryota</taxon>
        <taxon>Viridiplantae</taxon>
        <taxon>Streptophyta</taxon>
        <taxon>Embryophyta</taxon>
        <taxon>Tracheophyta</taxon>
        <taxon>Spermatophyta</taxon>
        <taxon>Magnoliopsida</taxon>
        <taxon>eudicotyledons</taxon>
        <taxon>Gunneridae</taxon>
        <taxon>Pentapetalae</taxon>
        <taxon>asterids</taxon>
        <taxon>lamiids</taxon>
        <taxon>Gentianales</taxon>
        <taxon>Rubiaceae</taxon>
        <taxon>Ixoroideae</taxon>
        <taxon>Gardenieae complex</taxon>
        <taxon>Bertiereae - Coffeeae clade</taxon>
        <taxon>Coffeeae</taxon>
        <taxon>Coffea</taxon>
    </lineage>
</organism>
<dbReference type="GO" id="GO:0005524">
    <property type="term" value="F:ATP binding"/>
    <property type="evidence" value="ECO:0007669"/>
    <property type="project" value="UniProtKB-KW"/>
</dbReference>
<dbReference type="SUPFAM" id="SSF53244">
    <property type="entry name" value="MurD-like peptide ligases, peptide-binding domain"/>
    <property type="match status" value="1"/>
</dbReference>
<comment type="pathway">
    <text evidence="2">Cofactor biosynthesis; tetrahydrofolylpolyglutamate biosynthesis.</text>
</comment>
<dbReference type="FunFam" id="3.90.190.20:FF:000011">
    <property type="entry name" value="Folylpolyglutamate synthase"/>
    <property type="match status" value="1"/>
</dbReference>
<dbReference type="GO" id="GO:0005739">
    <property type="term" value="C:mitochondrion"/>
    <property type="evidence" value="ECO:0007669"/>
    <property type="project" value="TreeGrafter"/>
</dbReference>
<dbReference type="GeneID" id="113693642"/>
<dbReference type="InterPro" id="IPR018109">
    <property type="entry name" value="Folylpolyglutamate_synth_CS"/>
</dbReference>
<keyword evidence="10" id="KW-0067">ATP-binding</keyword>
<evidence type="ECO:0000256" key="8">
    <source>
        <dbReference type="ARBA" id="ARBA00022723"/>
    </source>
</evidence>
<dbReference type="PANTHER" id="PTHR11136">
    <property type="entry name" value="FOLYLPOLYGLUTAMATE SYNTHASE-RELATED"/>
    <property type="match status" value="1"/>
</dbReference>
<keyword evidence="11" id="KW-0460">Magnesium</keyword>
<comment type="cofactor">
    <cofactor evidence="1">
        <name>a monovalent cation</name>
        <dbReference type="ChEBI" id="CHEBI:60242"/>
    </cofactor>
</comment>
<dbReference type="GO" id="GO:0046872">
    <property type="term" value="F:metal ion binding"/>
    <property type="evidence" value="ECO:0007669"/>
    <property type="project" value="UniProtKB-KW"/>
</dbReference>
<dbReference type="NCBIfam" id="TIGR01499">
    <property type="entry name" value="folC"/>
    <property type="match status" value="1"/>
</dbReference>
<dbReference type="AlphaFoldDB" id="A0A6P6SQB1"/>
<evidence type="ECO:0000256" key="13">
    <source>
        <dbReference type="ARBA" id="ARBA00030876"/>
    </source>
</evidence>
<dbReference type="PANTHER" id="PTHR11136:SF5">
    <property type="entry name" value="FOLYLPOLYGLUTAMATE SYNTHASE, MITOCHONDRIAL"/>
    <property type="match status" value="1"/>
</dbReference>
<accession>A0A6P6SQB1</accession>
<evidence type="ECO:0000256" key="11">
    <source>
        <dbReference type="ARBA" id="ARBA00022842"/>
    </source>
</evidence>
<dbReference type="GO" id="GO:0005829">
    <property type="term" value="C:cytosol"/>
    <property type="evidence" value="ECO:0007669"/>
    <property type="project" value="TreeGrafter"/>
</dbReference>
<evidence type="ECO:0000256" key="6">
    <source>
        <dbReference type="ARBA" id="ARBA00022563"/>
    </source>
</evidence>
<keyword evidence="7" id="KW-0436">Ligase</keyword>
<name>A0A6P6SQB1_COFAR</name>
<dbReference type="FunFam" id="3.40.1190.10:FF:000017">
    <property type="entry name" value="Folylpolyglutamate synthase"/>
    <property type="match status" value="1"/>
</dbReference>
<dbReference type="InterPro" id="IPR036615">
    <property type="entry name" value="Mur_ligase_C_dom_sf"/>
</dbReference>
<evidence type="ECO:0000256" key="12">
    <source>
        <dbReference type="ARBA" id="ARBA00030592"/>
    </source>
</evidence>
<dbReference type="Gene3D" id="3.40.1190.10">
    <property type="entry name" value="Mur-like, catalytic domain"/>
    <property type="match status" value="1"/>
</dbReference>
<evidence type="ECO:0000313" key="16">
    <source>
        <dbReference type="RefSeq" id="XP_027068021.1"/>
    </source>
</evidence>
<comment type="similarity">
    <text evidence="3">Belongs to the folylpolyglutamate synthase family.</text>
</comment>
<dbReference type="PROSITE" id="PS01012">
    <property type="entry name" value="FOLYLPOLYGLU_SYNT_2"/>
    <property type="match status" value="1"/>
</dbReference>
<evidence type="ECO:0000256" key="3">
    <source>
        <dbReference type="ARBA" id="ARBA00008276"/>
    </source>
</evidence>
<reference evidence="16" key="2">
    <citation type="submission" date="2025-08" db="UniProtKB">
        <authorList>
            <consortium name="RefSeq"/>
        </authorList>
    </citation>
    <scope>IDENTIFICATION</scope>
    <source>
        <tissue evidence="16">Leaves</tissue>
    </source>
</reference>
<gene>
    <name evidence="16" type="primary">LOC113693642</name>
</gene>
<protein>
    <recommendedName>
        <fullName evidence="5">Folylpolyglutamate synthase</fullName>
        <ecNumber evidence="4">6.3.2.17</ecNumber>
    </recommendedName>
    <alternativeName>
        <fullName evidence="13">Folylpoly-gamma-glutamate synthetase</fullName>
    </alternativeName>
    <alternativeName>
        <fullName evidence="12">Tetrahydrofolylpolyglutamate synthase</fullName>
    </alternativeName>
</protein>
<evidence type="ECO:0000313" key="15">
    <source>
        <dbReference type="Proteomes" id="UP001652660"/>
    </source>
</evidence>
<evidence type="ECO:0000256" key="9">
    <source>
        <dbReference type="ARBA" id="ARBA00022741"/>
    </source>
</evidence>
<keyword evidence="6" id="KW-0554">One-carbon metabolism</keyword>
<dbReference type="Proteomes" id="UP001652660">
    <property type="component" value="Chromosome 6c"/>
</dbReference>
<evidence type="ECO:0000256" key="1">
    <source>
        <dbReference type="ARBA" id="ARBA00001944"/>
    </source>
</evidence>
<dbReference type="EC" id="6.3.2.17" evidence="4"/>
<comment type="catalytic activity">
    <reaction evidence="14">
        <text>(6S)-5,6,7,8-tetrahydrofolyl-(gamma-L-Glu)(n) + L-glutamate + ATP = (6S)-5,6,7,8-tetrahydrofolyl-(gamma-L-Glu)(n+1) + ADP + phosphate + H(+)</text>
        <dbReference type="Rhea" id="RHEA:10580"/>
        <dbReference type="Rhea" id="RHEA-COMP:14738"/>
        <dbReference type="Rhea" id="RHEA-COMP:14740"/>
        <dbReference type="ChEBI" id="CHEBI:15378"/>
        <dbReference type="ChEBI" id="CHEBI:29985"/>
        <dbReference type="ChEBI" id="CHEBI:30616"/>
        <dbReference type="ChEBI" id="CHEBI:43474"/>
        <dbReference type="ChEBI" id="CHEBI:141005"/>
        <dbReference type="ChEBI" id="CHEBI:456216"/>
        <dbReference type="EC" id="6.3.2.17"/>
    </reaction>
</comment>
<evidence type="ECO:0000256" key="2">
    <source>
        <dbReference type="ARBA" id="ARBA00005150"/>
    </source>
</evidence>
<proteinExistence type="inferred from homology"/>
<keyword evidence="15" id="KW-1185">Reference proteome</keyword>
<sequence length="694" mass="77555">MLQAATNEVSRCHPNPRTHALEQRAVDVRKKKKKNGFCSTSTMHFFPDTSRPYVKQELPGVLLFRLKGQLFPYNLNWKVPCFPFFNCNLDLFGVRRLHSQEIVRQKDSSSRKMSTWAVKTMDMDVTTEEDSVALRLSPAYETAMEALSSLITRQKRGGASKIGGKYKKLDRMLMYIKILGLEGHLGGLKIIHVAGTKGKGSTCAFCEAILRECGFRTGLFTSPHLIDVRERFRVNGLDITEDKFLLHFWDCWHRLKLDLQENLTEDLPMPPLFQFLTVMAFKIFVEEKVDVAIIEVGLGGKKDSTNVIKEPVVCGIASLGMDHMEALGDTLAEIASHKAGIFKPQVPSFTVPQRSEAMDVLRERANELMIPLEVVAPIDCKWLDGIKLSLSGDHQYSNAALAASLCKSWIRSTGNWEKLFQHDDKDSLPEPFIRGLSTARLFGRAQIVHDSSSNSSTVSMVNGAASGDLTFYLDGAHSPESLEACGRWFATVVKDDKNLLSLDSCLKTGIGEEVSENGFVYTGSKESNKISKRILLFNCMDVRDPQILLPQLVNTCATLGTHFSKAIFVPSISTYNKVTSGASAVPFHLPAKDLTWQFNLQRIWENILHGKGFPEKPLKKENPACFPPNNFLYEDISHCKPADGSFACSTVVSSLPQTIKWLRDCVKENPRLRIQVLVTGSIHLVGDVLKLINR</sequence>
<dbReference type="OrthoDB" id="5212574at2759"/>
<evidence type="ECO:0000256" key="7">
    <source>
        <dbReference type="ARBA" id="ARBA00022598"/>
    </source>
</evidence>
<keyword evidence="8" id="KW-0479">Metal-binding</keyword>
<reference evidence="15" key="1">
    <citation type="journal article" date="2025" name="Foods">
        <title>Unveiling the Microbial Signatures of Arabica Coffee Cherries: Insights into Ripeness Specific Diversity, Functional Traits, and Implications for Quality and Safety.</title>
        <authorList>
            <consortium name="RefSeq"/>
            <person name="Tenea G.N."/>
            <person name="Cifuentes V."/>
            <person name="Reyes P."/>
            <person name="Cevallos-Vallejos M."/>
        </authorList>
    </citation>
    <scope>NUCLEOTIDE SEQUENCE [LARGE SCALE GENOMIC DNA]</scope>
</reference>
<dbReference type="InterPro" id="IPR036565">
    <property type="entry name" value="Mur-like_cat_sf"/>
</dbReference>
<keyword evidence="9" id="KW-0547">Nucleotide-binding</keyword>
<dbReference type="GO" id="GO:0006730">
    <property type="term" value="P:one-carbon metabolic process"/>
    <property type="evidence" value="ECO:0007669"/>
    <property type="project" value="UniProtKB-KW"/>
</dbReference>
<dbReference type="InterPro" id="IPR001645">
    <property type="entry name" value="Folylpolyglutamate_synth"/>
</dbReference>
<evidence type="ECO:0000256" key="14">
    <source>
        <dbReference type="ARBA" id="ARBA00047493"/>
    </source>
</evidence>
<evidence type="ECO:0000256" key="10">
    <source>
        <dbReference type="ARBA" id="ARBA00022840"/>
    </source>
</evidence>
<dbReference type="Gene3D" id="3.90.190.20">
    <property type="entry name" value="Mur ligase, C-terminal domain"/>
    <property type="match status" value="1"/>
</dbReference>
<evidence type="ECO:0000256" key="4">
    <source>
        <dbReference type="ARBA" id="ARBA00013025"/>
    </source>
</evidence>
<dbReference type="SUPFAM" id="SSF53623">
    <property type="entry name" value="MurD-like peptide ligases, catalytic domain"/>
    <property type="match status" value="1"/>
</dbReference>
<dbReference type="GO" id="GO:0004326">
    <property type="term" value="F:tetrahydrofolylpolyglutamate synthase activity"/>
    <property type="evidence" value="ECO:0007669"/>
    <property type="project" value="UniProtKB-EC"/>
</dbReference>
<dbReference type="RefSeq" id="XP_027068021.1">
    <property type="nucleotide sequence ID" value="XM_027212220.2"/>
</dbReference>
<evidence type="ECO:0000256" key="5">
    <source>
        <dbReference type="ARBA" id="ARBA00018660"/>
    </source>
</evidence>